<keyword evidence="2" id="KW-1185">Reference proteome</keyword>
<comment type="caution">
    <text evidence="1">The sequence shown here is derived from an EMBL/GenBank/DDBJ whole genome shotgun (WGS) entry which is preliminary data.</text>
</comment>
<dbReference type="AlphaFoldDB" id="A0AAV6MEK7"/>
<gene>
    <name evidence="1" type="ORF">SDJN03_23732</name>
</gene>
<evidence type="ECO:0000313" key="2">
    <source>
        <dbReference type="Proteomes" id="UP000685013"/>
    </source>
</evidence>
<protein>
    <submittedName>
        <fullName evidence="1">Uncharacterized protein</fullName>
    </submittedName>
</protein>
<organism evidence="1 2">
    <name type="scientific">Cucurbita argyrosperma subsp. sororia</name>
    <dbReference type="NCBI Taxonomy" id="37648"/>
    <lineage>
        <taxon>Eukaryota</taxon>
        <taxon>Viridiplantae</taxon>
        <taxon>Streptophyta</taxon>
        <taxon>Embryophyta</taxon>
        <taxon>Tracheophyta</taxon>
        <taxon>Spermatophyta</taxon>
        <taxon>Magnoliopsida</taxon>
        <taxon>eudicotyledons</taxon>
        <taxon>Gunneridae</taxon>
        <taxon>Pentapetalae</taxon>
        <taxon>rosids</taxon>
        <taxon>fabids</taxon>
        <taxon>Cucurbitales</taxon>
        <taxon>Cucurbitaceae</taxon>
        <taxon>Cucurbiteae</taxon>
        <taxon>Cucurbita</taxon>
    </lineage>
</organism>
<accession>A0AAV6MEK7</accession>
<feature type="non-terminal residue" evidence="1">
    <location>
        <position position="1"/>
    </location>
</feature>
<evidence type="ECO:0000313" key="1">
    <source>
        <dbReference type="EMBL" id="KAG6579284.1"/>
    </source>
</evidence>
<dbReference type="Proteomes" id="UP000685013">
    <property type="component" value="Chromosome 15"/>
</dbReference>
<sequence length="101" mass="11574">MDVWVAESLDRGAARPTGLRLWFDANGYSTRIQIFRLLRSVATRIRLCFLSLLKRFWHLFSPASLSDDRKTICHLGLSLCISLSQLASEAWRMDCCVGRIL</sequence>
<name>A0AAV6MEK7_9ROSI</name>
<reference evidence="1 2" key="1">
    <citation type="journal article" date="2021" name="Hortic Res">
        <title>The domestication of Cucurbita argyrosperma as revealed by the genome of its wild relative.</title>
        <authorList>
            <person name="Barrera-Redondo J."/>
            <person name="Sanchez-de la Vega G."/>
            <person name="Aguirre-Liguori J.A."/>
            <person name="Castellanos-Morales G."/>
            <person name="Gutierrez-Guerrero Y.T."/>
            <person name="Aguirre-Dugua X."/>
            <person name="Aguirre-Planter E."/>
            <person name="Tenaillon M.I."/>
            <person name="Lira-Saade R."/>
            <person name="Eguiarte L.E."/>
        </authorList>
    </citation>
    <scope>NUCLEOTIDE SEQUENCE [LARGE SCALE GENOMIC DNA]</scope>
    <source>
        <strain evidence="1">JBR-2021</strain>
    </source>
</reference>
<dbReference type="EMBL" id="JAGKQH010000015">
    <property type="protein sequence ID" value="KAG6579284.1"/>
    <property type="molecule type" value="Genomic_DNA"/>
</dbReference>
<proteinExistence type="predicted"/>